<evidence type="ECO:0000256" key="9">
    <source>
        <dbReference type="ARBA" id="ARBA00046271"/>
    </source>
</evidence>
<evidence type="ECO:0000256" key="3">
    <source>
        <dbReference type="ARBA" id="ARBA00022927"/>
    </source>
</evidence>
<comment type="subcellular location">
    <subcellularLocation>
        <location evidence="9 10">Peroxisome membrane</location>
    </subcellularLocation>
</comment>
<feature type="compositionally biased region" description="Polar residues" evidence="12">
    <location>
        <begin position="300"/>
        <end position="313"/>
    </location>
</feature>
<feature type="coiled-coil region" evidence="11">
    <location>
        <begin position="227"/>
        <end position="261"/>
    </location>
</feature>
<gene>
    <name evidence="15" type="ORF">GMARGA_LOCUS22790</name>
</gene>
<keyword evidence="13" id="KW-1133">Transmembrane helix</keyword>
<evidence type="ECO:0000256" key="6">
    <source>
        <dbReference type="ARBA" id="ARBA00023140"/>
    </source>
</evidence>
<evidence type="ECO:0000313" key="15">
    <source>
        <dbReference type="EMBL" id="CAG8799440.1"/>
    </source>
</evidence>
<feature type="coiled-coil region" evidence="11">
    <location>
        <begin position="156"/>
        <end position="194"/>
    </location>
</feature>
<evidence type="ECO:0000256" key="2">
    <source>
        <dbReference type="ARBA" id="ARBA00022448"/>
    </source>
</evidence>
<comment type="caution">
    <text evidence="15">The sequence shown here is derived from an EMBL/GenBank/DDBJ whole genome shotgun (WGS) entry which is preliminary data.</text>
</comment>
<dbReference type="PANTHER" id="PTHR23058:SF0">
    <property type="entry name" value="PEROXISOMAL MEMBRANE PROTEIN PEX14"/>
    <property type="match status" value="1"/>
</dbReference>
<dbReference type="InterPro" id="IPR006785">
    <property type="entry name" value="Pex14_N"/>
</dbReference>
<keyword evidence="16" id="KW-1185">Reference proteome</keyword>
<dbReference type="Gene3D" id="1.10.10.10">
    <property type="entry name" value="Winged helix-like DNA-binding domain superfamily/Winged helix DNA-binding domain"/>
    <property type="match status" value="1"/>
</dbReference>
<evidence type="ECO:0000259" key="14">
    <source>
        <dbReference type="Pfam" id="PF04695"/>
    </source>
</evidence>
<keyword evidence="2 10" id="KW-0813">Transport</keyword>
<organism evidence="15 16">
    <name type="scientific">Gigaspora margarita</name>
    <dbReference type="NCBI Taxonomy" id="4874"/>
    <lineage>
        <taxon>Eukaryota</taxon>
        <taxon>Fungi</taxon>
        <taxon>Fungi incertae sedis</taxon>
        <taxon>Mucoromycota</taxon>
        <taxon>Glomeromycotina</taxon>
        <taxon>Glomeromycetes</taxon>
        <taxon>Diversisporales</taxon>
        <taxon>Gigasporaceae</taxon>
        <taxon>Gigaspora</taxon>
    </lineage>
</organism>
<feature type="transmembrane region" description="Helical" evidence="13">
    <location>
        <begin position="90"/>
        <end position="108"/>
    </location>
</feature>
<reference evidence="15 16" key="1">
    <citation type="submission" date="2021-06" db="EMBL/GenBank/DDBJ databases">
        <authorList>
            <person name="Kallberg Y."/>
            <person name="Tangrot J."/>
            <person name="Rosling A."/>
        </authorList>
    </citation>
    <scope>NUCLEOTIDE SEQUENCE [LARGE SCALE GENOMIC DNA]</scope>
    <source>
        <strain evidence="15 16">120-4 pot B 10/14</strain>
    </source>
</reference>
<evidence type="ECO:0000313" key="16">
    <source>
        <dbReference type="Proteomes" id="UP000789901"/>
    </source>
</evidence>
<comment type="function">
    <text evidence="10">Component of the PEX13-PEX14 docking complex, a translocon channel that specifically mediates the import of peroxisomal cargo proteins bound to PEX5 receptor. The PEX13-PEX14 docking complex forms a large import pore which can be opened to a diameter of about 9 nm. Mechanistically, PEX5 receptor along with cargo proteins associates with the PEX14 subunit of the PEX13-PEX14 docking complex in the cytosol, leading to the insertion of the receptor into the organelle membrane with the concomitant translocation of the cargo into the peroxisome matrix.</text>
</comment>
<comment type="similarity">
    <text evidence="1 10">Belongs to the peroxin-14 family.</text>
</comment>
<evidence type="ECO:0000256" key="1">
    <source>
        <dbReference type="ARBA" id="ARBA00005443"/>
    </source>
</evidence>
<dbReference type="PANTHER" id="PTHR23058">
    <property type="entry name" value="PEROXISOMAL MEMBRANE PROTEIN PEX14"/>
    <property type="match status" value="1"/>
</dbReference>
<evidence type="ECO:0000256" key="12">
    <source>
        <dbReference type="SAM" id="MobiDB-lite"/>
    </source>
</evidence>
<sequence>MSTLRQGLITSAVNFLKDPNVQNSPLKKRVAFLESKGLTSEEIEEALRKVKDDDISTKVSDVALPQNNQPNSTSVIIQPPPVPRMDWRDYFIAAVFVGGIGYAIIAVAKKYISPLLRLPTADDLDRDKQLLTDQFTTASETLDTAKHDIQLVKKSIEEQSFKVREALERLDEMLKNLKDHEIKKEAELRNLKDDVDTIRDLIPKVYFHYISYQFTRYFNYLTLVLSFQLLEKTKESQSQSLNDLQQELKSLKSLLANRRSLSNDILPSSSSPTLTSSATSPIVQSISSLPGITSGRPTIPTWQMGTNNSDSQE</sequence>
<feature type="domain" description="Peroxisome membrane anchor protein Pex14p N-terminal" evidence="14">
    <location>
        <begin position="5"/>
        <end position="48"/>
    </location>
</feature>
<name>A0ABN7VVQ6_GIGMA</name>
<keyword evidence="6 10" id="KW-0576">Peroxisome</keyword>
<evidence type="ECO:0000256" key="13">
    <source>
        <dbReference type="SAM" id="Phobius"/>
    </source>
</evidence>
<protein>
    <recommendedName>
        <fullName evidence="7 10">Peroxisomal membrane protein PEX14</fullName>
    </recommendedName>
    <alternativeName>
        <fullName evidence="8 10">Peroxin-14</fullName>
    </alternativeName>
</protein>
<dbReference type="Pfam" id="PF04695">
    <property type="entry name" value="Pex14_N"/>
    <property type="match status" value="1"/>
</dbReference>
<evidence type="ECO:0000256" key="10">
    <source>
        <dbReference type="RuleBase" id="RU367032"/>
    </source>
</evidence>
<evidence type="ECO:0000256" key="4">
    <source>
        <dbReference type="ARBA" id="ARBA00023010"/>
    </source>
</evidence>
<keyword evidence="11" id="KW-0175">Coiled coil</keyword>
<evidence type="ECO:0000256" key="5">
    <source>
        <dbReference type="ARBA" id="ARBA00023136"/>
    </source>
</evidence>
<accession>A0ABN7VVQ6</accession>
<dbReference type="EMBL" id="CAJVQB010022384">
    <property type="protein sequence ID" value="CAG8799440.1"/>
    <property type="molecule type" value="Genomic_DNA"/>
</dbReference>
<keyword evidence="13" id="KW-0812">Transmembrane</keyword>
<evidence type="ECO:0000256" key="7">
    <source>
        <dbReference type="ARBA" id="ARBA00029502"/>
    </source>
</evidence>
<dbReference type="InterPro" id="IPR036388">
    <property type="entry name" value="WH-like_DNA-bd_sf"/>
</dbReference>
<evidence type="ECO:0000256" key="11">
    <source>
        <dbReference type="SAM" id="Coils"/>
    </source>
</evidence>
<feature type="region of interest" description="Disordered" evidence="12">
    <location>
        <begin position="287"/>
        <end position="313"/>
    </location>
</feature>
<evidence type="ECO:0000256" key="8">
    <source>
        <dbReference type="ARBA" id="ARBA00029691"/>
    </source>
</evidence>
<keyword evidence="5 10" id="KW-0472">Membrane</keyword>
<keyword evidence="4" id="KW-0811">Translocation</keyword>
<dbReference type="Proteomes" id="UP000789901">
    <property type="component" value="Unassembled WGS sequence"/>
</dbReference>
<dbReference type="InterPro" id="IPR025655">
    <property type="entry name" value="PEX14"/>
</dbReference>
<keyword evidence="3 10" id="KW-0653">Protein transport</keyword>
<proteinExistence type="inferred from homology"/>